<gene>
    <name evidence="1" type="ORF">FJA49_00140</name>
</gene>
<dbReference type="EMBL" id="VFJE01000044">
    <property type="protein sequence ID" value="TPD73738.1"/>
    <property type="molecule type" value="Genomic_DNA"/>
</dbReference>
<name>A0A501QMP6_9FLAO</name>
<dbReference type="OrthoDB" id="2083221at2"/>
<dbReference type="Gene3D" id="1.25.10.10">
    <property type="entry name" value="Leucine-rich Repeat Variant"/>
    <property type="match status" value="1"/>
</dbReference>
<dbReference type="InterPro" id="IPR011989">
    <property type="entry name" value="ARM-like"/>
</dbReference>
<dbReference type="InterPro" id="IPR016024">
    <property type="entry name" value="ARM-type_fold"/>
</dbReference>
<evidence type="ECO:0000313" key="1">
    <source>
        <dbReference type="EMBL" id="TPD73738.1"/>
    </source>
</evidence>
<accession>A0A501QMP6</accession>
<evidence type="ECO:0008006" key="3">
    <source>
        <dbReference type="Google" id="ProtNLM"/>
    </source>
</evidence>
<organism evidence="1 2">
    <name type="scientific">Flavobacterium microcysteis</name>
    <dbReference type="NCBI Taxonomy" id="2596891"/>
    <lineage>
        <taxon>Bacteria</taxon>
        <taxon>Pseudomonadati</taxon>
        <taxon>Bacteroidota</taxon>
        <taxon>Flavobacteriia</taxon>
        <taxon>Flavobacteriales</taxon>
        <taxon>Flavobacteriaceae</taxon>
        <taxon>Flavobacterium</taxon>
    </lineage>
</organism>
<protein>
    <recommendedName>
        <fullName evidence="3">HEAT repeat domain-containing protein</fullName>
    </recommendedName>
</protein>
<dbReference type="AlphaFoldDB" id="A0A501QMP6"/>
<sequence length="172" mass="19407">MTIEELLKDKTIKSKEKTEIISKWIIEKSLPIDELIAFAEKQKDPVKGTCIEAIEYATKQHPEIADENVLNFVTETLTSKAARIKWESAKVIGNIAHLFSTRLKAPIANLLINTKDEGTVVRWSSAFALGEILKLKTEYNKDLLPAIEGISKKEDKKSIQKIYLDALKALKK</sequence>
<comment type="caution">
    <text evidence="1">The sequence shown here is derived from an EMBL/GenBank/DDBJ whole genome shotgun (WGS) entry which is preliminary data.</text>
</comment>
<keyword evidence="2" id="KW-1185">Reference proteome</keyword>
<proteinExistence type="predicted"/>
<reference evidence="1 2" key="1">
    <citation type="submission" date="2019-06" db="EMBL/GenBank/DDBJ databases">
        <title>Flavobacterium sp. MaA-Y11 from geoumgang.</title>
        <authorList>
            <person name="Jeong S."/>
        </authorList>
    </citation>
    <scope>NUCLEOTIDE SEQUENCE [LARGE SCALE GENOMIC DNA]</scope>
    <source>
        <strain evidence="1 2">MaA-Y11</strain>
    </source>
</reference>
<evidence type="ECO:0000313" key="2">
    <source>
        <dbReference type="Proteomes" id="UP000319175"/>
    </source>
</evidence>
<dbReference type="RefSeq" id="WP_139997595.1">
    <property type="nucleotide sequence ID" value="NZ_VFJE01000044.1"/>
</dbReference>
<dbReference type="Proteomes" id="UP000319175">
    <property type="component" value="Unassembled WGS sequence"/>
</dbReference>
<dbReference type="SUPFAM" id="SSF48371">
    <property type="entry name" value="ARM repeat"/>
    <property type="match status" value="1"/>
</dbReference>